<dbReference type="Pfam" id="PF08450">
    <property type="entry name" value="SGL"/>
    <property type="match status" value="1"/>
</dbReference>
<evidence type="ECO:0000256" key="2">
    <source>
        <dbReference type="ARBA" id="ARBA00023125"/>
    </source>
</evidence>
<name>A0ABQ5UJ41_9HYPH</name>
<protein>
    <submittedName>
        <fullName evidence="7">IclR family transcriptional regulator</fullName>
    </submittedName>
</protein>
<dbReference type="InterPro" id="IPR036388">
    <property type="entry name" value="WH-like_DNA-bd_sf"/>
</dbReference>
<reference evidence="7" key="1">
    <citation type="journal article" date="2014" name="Int. J. Syst. Evol. Microbiol.">
        <title>Complete genome of a new Firmicutes species belonging to the dominant human colonic microbiota ('Ruminococcus bicirculans') reveals two chromosomes and a selective capacity to utilize plant glucans.</title>
        <authorList>
            <consortium name="NISC Comparative Sequencing Program"/>
            <person name="Wegmann U."/>
            <person name="Louis P."/>
            <person name="Goesmann A."/>
            <person name="Henrissat B."/>
            <person name="Duncan S.H."/>
            <person name="Flint H.J."/>
        </authorList>
    </citation>
    <scope>NUCLEOTIDE SEQUENCE</scope>
    <source>
        <strain evidence="7">NBRC 103855</strain>
    </source>
</reference>
<evidence type="ECO:0000259" key="6">
    <source>
        <dbReference type="PROSITE" id="PS51078"/>
    </source>
</evidence>
<feature type="region of interest" description="Disordered" evidence="4">
    <location>
        <begin position="542"/>
        <end position="561"/>
    </location>
</feature>
<dbReference type="InterPro" id="IPR005471">
    <property type="entry name" value="Tscrpt_reg_IclR_N"/>
</dbReference>
<dbReference type="PANTHER" id="PTHR30136">
    <property type="entry name" value="HELIX-TURN-HELIX TRANSCRIPTIONAL REGULATOR, ICLR FAMILY"/>
    <property type="match status" value="1"/>
</dbReference>
<dbReference type="Proteomes" id="UP001161406">
    <property type="component" value="Unassembled WGS sequence"/>
</dbReference>
<dbReference type="InterPro" id="IPR029016">
    <property type="entry name" value="GAF-like_dom_sf"/>
</dbReference>
<evidence type="ECO:0000313" key="7">
    <source>
        <dbReference type="EMBL" id="GLQ12067.1"/>
    </source>
</evidence>
<evidence type="ECO:0000313" key="8">
    <source>
        <dbReference type="Proteomes" id="UP001161406"/>
    </source>
</evidence>
<dbReference type="Gene3D" id="2.120.10.30">
    <property type="entry name" value="TolB, C-terminal domain"/>
    <property type="match status" value="1"/>
</dbReference>
<feature type="domain" description="HTH iclR-type" evidence="5">
    <location>
        <begin position="24"/>
        <end position="86"/>
    </location>
</feature>
<accession>A0ABQ5UJ41</accession>
<evidence type="ECO:0000259" key="5">
    <source>
        <dbReference type="PROSITE" id="PS51077"/>
    </source>
</evidence>
<dbReference type="Gene3D" id="3.30.450.40">
    <property type="match status" value="1"/>
</dbReference>
<dbReference type="InterPro" id="IPR036390">
    <property type="entry name" value="WH_DNA-bd_sf"/>
</dbReference>
<feature type="domain" description="IclR-ED" evidence="6">
    <location>
        <begin position="87"/>
        <end position="269"/>
    </location>
</feature>
<dbReference type="Pfam" id="PF09339">
    <property type="entry name" value="HTH_IclR"/>
    <property type="match status" value="1"/>
</dbReference>
<keyword evidence="8" id="KW-1185">Reference proteome</keyword>
<keyword evidence="3" id="KW-0804">Transcription</keyword>
<organism evidence="7 8">
    <name type="scientific">Devosia yakushimensis</name>
    <dbReference type="NCBI Taxonomy" id="470028"/>
    <lineage>
        <taxon>Bacteria</taxon>
        <taxon>Pseudomonadati</taxon>
        <taxon>Pseudomonadota</taxon>
        <taxon>Alphaproteobacteria</taxon>
        <taxon>Hyphomicrobiales</taxon>
        <taxon>Devosiaceae</taxon>
        <taxon>Devosia</taxon>
    </lineage>
</organism>
<dbReference type="PROSITE" id="PS51077">
    <property type="entry name" value="HTH_ICLR"/>
    <property type="match status" value="1"/>
</dbReference>
<dbReference type="InterPro" id="IPR005511">
    <property type="entry name" value="SMP-30"/>
</dbReference>
<dbReference type="InterPro" id="IPR011042">
    <property type="entry name" value="6-blade_b-propeller_TolB-like"/>
</dbReference>
<keyword evidence="2" id="KW-0238">DNA-binding</keyword>
<gene>
    <name evidence="7" type="ORF">GCM10007913_39990</name>
</gene>
<feature type="compositionally biased region" description="Polar residues" evidence="4">
    <location>
        <begin position="551"/>
        <end position="561"/>
    </location>
</feature>
<dbReference type="SUPFAM" id="SSF46785">
    <property type="entry name" value="Winged helix' DNA-binding domain"/>
    <property type="match status" value="1"/>
</dbReference>
<dbReference type="EMBL" id="BSNG01000003">
    <property type="protein sequence ID" value="GLQ12067.1"/>
    <property type="molecule type" value="Genomic_DNA"/>
</dbReference>
<evidence type="ECO:0000256" key="1">
    <source>
        <dbReference type="ARBA" id="ARBA00023015"/>
    </source>
</evidence>
<comment type="caution">
    <text evidence="7">The sequence shown here is derived from an EMBL/GenBank/DDBJ whole genome shotgun (WGS) entry which is preliminary data.</text>
</comment>
<sequence length="561" mass="60218">MAKLRDEALDWEEDEQPQSNVKGAALIGKATEVLTRIGSAPGKIGFAELSAATGIARATLYRILSALTSRGLIRVDPVTQNYTLGFQFLELAQNVWSSADLASVASAELRRLRDMTGETAYLAVQEKRHVLALGRFEGAHSRRSNAKLGALKPMHCTSQGKAILSALSEAQVDAILSDGMERFTEHTIVDAASLKTQLQIIRARGYATDDEEIVMGTRCVGAAVRDRSGRPIAAISVAGPTYRMTVERAEQLGREIAEAAQRISDQLAPYLFETKNRHPDISQASETSGFTISSPFWDAERGWLCWLDRLAPSVHGLRSADDVFSLDALGESLVGALPHQDGMIIASANRIGLLQRDGSYDLRPVEQGLAVTTILGMPDGTLWAATTRDGEDGTSIGPMNVADGTVQSVFELPEPVSALAISRDGQNVYAALPGKSAIYQLSLHDRRKRIFADLPKAAGTPAALAIDNEDCIWAAMADGWSVIRLNHHGDFDRTIAVPVPAPTGLCFGGARNDRLFVTSARLGLSREALMHSPLSGHVLELEPGQIGGPSPVTTITPSETP</sequence>
<evidence type="ECO:0000256" key="3">
    <source>
        <dbReference type="ARBA" id="ARBA00023163"/>
    </source>
</evidence>
<dbReference type="RefSeq" id="WP_284393862.1">
    <property type="nucleotide sequence ID" value="NZ_BSNG01000003.1"/>
</dbReference>
<dbReference type="SMART" id="SM00346">
    <property type="entry name" value="HTH_ICLR"/>
    <property type="match status" value="1"/>
</dbReference>
<dbReference type="InterPro" id="IPR014757">
    <property type="entry name" value="Tscrpt_reg_IclR_C"/>
</dbReference>
<dbReference type="PROSITE" id="PS51078">
    <property type="entry name" value="ICLR_ED"/>
    <property type="match status" value="1"/>
</dbReference>
<evidence type="ECO:0000256" key="4">
    <source>
        <dbReference type="SAM" id="MobiDB-lite"/>
    </source>
</evidence>
<dbReference type="Gene3D" id="1.10.10.10">
    <property type="entry name" value="Winged helix-like DNA-binding domain superfamily/Winged helix DNA-binding domain"/>
    <property type="match status" value="1"/>
</dbReference>
<dbReference type="PANTHER" id="PTHR30136:SF24">
    <property type="entry name" value="HTH-TYPE TRANSCRIPTIONAL REPRESSOR ALLR"/>
    <property type="match status" value="1"/>
</dbReference>
<dbReference type="SUPFAM" id="SSF55781">
    <property type="entry name" value="GAF domain-like"/>
    <property type="match status" value="1"/>
</dbReference>
<dbReference type="InterPro" id="IPR013658">
    <property type="entry name" value="SGL"/>
</dbReference>
<dbReference type="InterPro" id="IPR050707">
    <property type="entry name" value="HTH_MetabolicPath_Reg"/>
</dbReference>
<reference evidence="7" key="2">
    <citation type="submission" date="2023-01" db="EMBL/GenBank/DDBJ databases">
        <title>Draft genome sequence of Devosia yakushimensis strain NBRC 103855.</title>
        <authorList>
            <person name="Sun Q."/>
            <person name="Mori K."/>
        </authorList>
    </citation>
    <scope>NUCLEOTIDE SEQUENCE</scope>
    <source>
        <strain evidence="7">NBRC 103855</strain>
    </source>
</reference>
<proteinExistence type="predicted"/>
<dbReference type="PRINTS" id="PR01790">
    <property type="entry name" value="SMP30FAMILY"/>
</dbReference>
<dbReference type="Pfam" id="PF01614">
    <property type="entry name" value="IclR_C"/>
    <property type="match status" value="1"/>
</dbReference>
<keyword evidence="1" id="KW-0805">Transcription regulation</keyword>
<dbReference type="SUPFAM" id="SSF63829">
    <property type="entry name" value="Calcium-dependent phosphotriesterase"/>
    <property type="match status" value="1"/>
</dbReference>